<evidence type="ECO:0000256" key="4">
    <source>
        <dbReference type="ARBA" id="ARBA00022825"/>
    </source>
</evidence>
<keyword evidence="2" id="KW-0645">Protease</keyword>
<dbReference type="CDD" id="cd03146">
    <property type="entry name" value="GAT1_Peptidase_E"/>
    <property type="match status" value="1"/>
</dbReference>
<dbReference type="InterPro" id="IPR029062">
    <property type="entry name" value="Class_I_gatase-like"/>
</dbReference>
<evidence type="ECO:0000256" key="2">
    <source>
        <dbReference type="ARBA" id="ARBA00022670"/>
    </source>
</evidence>
<dbReference type="PANTHER" id="PTHR20842:SF0">
    <property type="entry name" value="ALPHA-ASPARTYL DIPEPTIDASE"/>
    <property type="match status" value="1"/>
</dbReference>
<dbReference type="EMBL" id="BJMD01000007">
    <property type="protein sequence ID" value="GEB18547.1"/>
    <property type="molecule type" value="Genomic_DNA"/>
</dbReference>
<sequence length="247" mass="26619">MPAGEPTILATSGGYKPGERTRIEFNHLMHYAVELSGVTGRAPRVTHIGTASGDQRWWAAEMDQAAHIAGFHFSHLNFFTMPNIADPEAHLMDQDVVWVNGGSVVNLLAVWRAHGMDGILRRVWESGVVLAGVSAGSICWYRGGVTDSFGPELQPVTDALGFLPYASGVHYDSELRRAPAIHKLVANGTLGETHCTDDGVGLVYRGTELVEVVSELKNKAAFRVTAGAGESVDAVAVEERLEPRFLG</sequence>
<dbReference type="AlphaFoldDB" id="A0A4Y3NBN7"/>
<comment type="caution">
    <text evidence="5">The sequence shown here is derived from an EMBL/GenBank/DDBJ whole genome shotgun (WGS) entry which is preliminary data.</text>
</comment>
<gene>
    <name evidence="5" type="ORF">AAU01_13020</name>
</gene>
<accession>A0A4Y3NBN7</accession>
<dbReference type="GeneID" id="97299118"/>
<dbReference type="Gene3D" id="3.40.50.880">
    <property type="match status" value="1"/>
</dbReference>
<dbReference type="PANTHER" id="PTHR20842">
    <property type="entry name" value="PROTEASE S51 ALPHA-ASPARTYL DIPEPTIDASE"/>
    <property type="match status" value="1"/>
</dbReference>
<evidence type="ECO:0000313" key="6">
    <source>
        <dbReference type="Proteomes" id="UP000317715"/>
    </source>
</evidence>
<dbReference type="Pfam" id="PF03575">
    <property type="entry name" value="Peptidase_S51"/>
    <property type="match status" value="1"/>
</dbReference>
<dbReference type="InterPro" id="IPR005320">
    <property type="entry name" value="Peptidase_S51"/>
</dbReference>
<dbReference type="RefSeq" id="WP_141282784.1">
    <property type="nucleotide sequence ID" value="NZ_BAAAWK010000001.1"/>
</dbReference>
<dbReference type="SUPFAM" id="SSF52317">
    <property type="entry name" value="Class I glutamine amidotransferase-like"/>
    <property type="match status" value="1"/>
</dbReference>
<proteinExistence type="inferred from homology"/>
<name>A0A4Y3NBN7_PAEAU</name>
<evidence type="ECO:0000256" key="1">
    <source>
        <dbReference type="ARBA" id="ARBA00006534"/>
    </source>
</evidence>
<reference evidence="5 6" key="1">
    <citation type="submission" date="2019-06" db="EMBL/GenBank/DDBJ databases">
        <title>Whole genome shotgun sequence of Paenarthrobacter aurescens NBRC 12136.</title>
        <authorList>
            <person name="Hosoyama A."/>
            <person name="Uohara A."/>
            <person name="Ohji S."/>
            <person name="Ichikawa N."/>
        </authorList>
    </citation>
    <scope>NUCLEOTIDE SEQUENCE [LARGE SCALE GENOMIC DNA]</scope>
    <source>
        <strain evidence="5 6">NBRC 12136</strain>
    </source>
</reference>
<evidence type="ECO:0000313" key="5">
    <source>
        <dbReference type="EMBL" id="GEB18547.1"/>
    </source>
</evidence>
<evidence type="ECO:0000256" key="3">
    <source>
        <dbReference type="ARBA" id="ARBA00022801"/>
    </source>
</evidence>
<comment type="similarity">
    <text evidence="1">Belongs to the peptidase S51 family.</text>
</comment>
<dbReference type="GO" id="GO:0006508">
    <property type="term" value="P:proteolysis"/>
    <property type="evidence" value="ECO:0007669"/>
    <property type="project" value="UniProtKB-KW"/>
</dbReference>
<organism evidence="5 6">
    <name type="scientific">Paenarthrobacter aurescens</name>
    <name type="common">Arthrobacter aurescens</name>
    <dbReference type="NCBI Taxonomy" id="43663"/>
    <lineage>
        <taxon>Bacteria</taxon>
        <taxon>Bacillati</taxon>
        <taxon>Actinomycetota</taxon>
        <taxon>Actinomycetes</taxon>
        <taxon>Micrococcales</taxon>
        <taxon>Micrococcaceae</taxon>
        <taxon>Paenarthrobacter</taxon>
    </lineage>
</organism>
<dbReference type="OrthoDB" id="9778515at2"/>
<dbReference type="Proteomes" id="UP000317715">
    <property type="component" value="Unassembled WGS sequence"/>
</dbReference>
<protein>
    <submittedName>
        <fullName evidence="5">Peptidase E</fullName>
    </submittedName>
</protein>
<keyword evidence="4" id="KW-0720">Serine protease</keyword>
<keyword evidence="6" id="KW-1185">Reference proteome</keyword>
<keyword evidence="3" id="KW-0378">Hydrolase</keyword>
<dbReference type="GO" id="GO:0008236">
    <property type="term" value="F:serine-type peptidase activity"/>
    <property type="evidence" value="ECO:0007669"/>
    <property type="project" value="UniProtKB-KW"/>
</dbReference>